<feature type="transmembrane region" description="Helical" evidence="10">
    <location>
        <begin position="268"/>
        <end position="291"/>
    </location>
</feature>
<dbReference type="Gene3D" id="1.20.1070.10">
    <property type="entry name" value="Rhodopsin 7-helix transmembrane proteins"/>
    <property type="match status" value="2"/>
</dbReference>
<keyword evidence="6" id="KW-0297">G-protein coupled receptor</keyword>
<dbReference type="InterPro" id="IPR017452">
    <property type="entry name" value="GPCR_Rhodpsn_7TM"/>
</dbReference>
<comment type="similarity">
    <text evidence="2">Belongs to the G-protein coupled receptor 1 family.</text>
</comment>
<evidence type="ECO:0000256" key="5">
    <source>
        <dbReference type="ARBA" id="ARBA00022989"/>
    </source>
</evidence>
<keyword evidence="8" id="KW-0675">Receptor</keyword>
<evidence type="ECO:0000256" key="10">
    <source>
        <dbReference type="SAM" id="Phobius"/>
    </source>
</evidence>
<evidence type="ECO:0000259" key="11">
    <source>
        <dbReference type="PROSITE" id="PS50262"/>
    </source>
</evidence>
<evidence type="ECO:0000256" key="1">
    <source>
        <dbReference type="ARBA" id="ARBA00004651"/>
    </source>
</evidence>
<dbReference type="EMBL" id="QOIP01000009">
    <property type="protein sequence ID" value="RLU18879.1"/>
    <property type="molecule type" value="Genomic_DNA"/>
</dbReference>
<evidence type="ECO:0000256" key="8">
    <source>
        <dbReference type="ARBA" id="ARBA00023170"/>
    </source>
</evidence>
<evidence type="ECO:0000256" key="3">
    <source>
        <dbReference type="ARBA" id="ARBA00022475"/>
    </source>
</evidence>
<gene>
    <name evidence="12" type="ORF">DMN91_009237</name>
</gene>
<dbReference type="InterPro" id="IPR050569">
    <property type="entry name" value="TAAR"/>
</dbReference>
<dbReference type="GO" id="GO:0004930">
    <property type="term" value="F:G protein-coupled receptor activity"/>
    <property type="evidence" value="ECO:0007669"/>
    <property type="project" value="UniProtKB-KW"/>
</dbReference>
<feature type="non-terminal residue" evidence="12">
    <location>
        <position position="1"/>
    </location>
</feature>
<comment type="subcellular location">
    <subcellularLocation>
        <location evidence="1">Cell membrane</location>
        <topology evidence="1">Multi-pass membrane protein</topology>
    </subcellularLocation>
</comment>
<feature type="transmembrane region" description="Helical" evidence="10">
    <location>
        <begin position="82"/>
        <end position="105"/>
    </location>
</feature>
<dbReference type="PRINTS" id="PR00237">
    <property type="entry name" value="GPCRRHODOPSN"/>
</dbReference>
<dbReference type="PANTHER" id="PTHR24249">
    <property type="entry name" value="HISTAMINE RECEPTOR-RELATED G-PROTEIN COUPLED RECEPTOR"/>
    <property type="match status" value="1"/>
</dbReference>
<feature type="transmembrane region" description="Helical" evidence="10">
    <location>
        <begin position="41"/>
        <end position="70"/>
    </location>
</feature>
<sequence length="300" mass="33611">VNTIYRSKLEESIESTKMTMINGTTQSTDVLNEIGNVDSVLYMYGTLLLILFCIISIAINIKILMSIFWIKRPLSPTLHISLSLTGADAFSSTALGIGLIMNSFIPNGLGIKLEGMDCFLLALEAVRLGSVIITVFHLMALAINHYLGILKPLHYLSIMTYRNTTVLLVLLWVLPISFFTLYFNLIKDDGFQSEECKKITAGSTIRGRSLETLRNNTRQMAQNVKAVQTTLYILGSFVIGWMPGVMIYVLVCDDCVFQFNLVSARAMFFIYTVINGLIILKTLVNPIIYAARMHEIQVNR</sequence>
<keyword evidence="3" id="KW-1003">Cell membrane</keyword>
<feature type="transmembrane region" description="Helical" evidence="10">
    <location>
        <begin position="125"/>
        <end position="143"/>
    </location>
</feature>
<dbReference type="SUPFAM" id="SSF81321">
    <property type="entry name" value="Family A G protein-coupled receptor-like"/>
    <property type="match status" value="1"/>
</dbReference>
<dbReference type="GO" id="GO:0005886">
    <property type="term" value="C:plasma membrane"/>
    <property type="evidence" value="ECO:0007669"/>
    <property type="project" value="UniProtKB-SubCell"/>
</dbReference>
<dbReference type="Proteomes" id="UP000279307">
    <property type="component" value="Chromosome 9"/>
</dbReference>
<dbReference type="CDD" id="cd00637">
    <property type="entry name" value="7tm_classA_rhodopsin-like"/>
    <property type="match status" value="1"/>
</dbReference>
<evidence type="ECO:0000313" key="12">
    <source>
        <dbReference type="EMBL" id="RLU18879.1"/>
    </source>
</evidence>
<reference evidence="12 13" key="1">
    <citation type="journal article" date="2018" name="Genome Res.">
        <title>The genomic architecture and molecular evolution of ant odorant receptors.</title>
        <authorList>
            <person name="McKenzie S.K."/>
            <person name="Kronauer D.J.C."/>
        </authorList>
    </citation>
    <scope>NUCLEOTIDE SEQUENCE [LARGE SCALE GENOMIC DNA]</scope>
    <source>
        <strain evidence="12">Clonal line C1</strain>
    </source>
</reference>
<keyword evidence="5 10" id="KW-1133">Transmembrane helix</keyword>
<dbReference type="OrthoDB" id="5800476at2759"/>
<name>A0A3L8DG40_OOCBI</name>
<evidence type="ECO:0000256" key="2">
    <source>
        <dbReference type="ARBA" id="ARBA00010663"/>
    </source>
</evidence>
<accession>A0A3L8DG40</accession>
<organism evidence="12 13">
    <name type="scientific">Ooceraea biroi</name>
    <name type="common">Clonal raider ant</name>
    <name type="synonym">Cerapachys biroi</name>
    <dbReference type="NCBI Taxonomy" id="2015173"/>
    <lineage>
        <taxon>Eukaryota</taxon>
        <taxon>Metazoa</taxon>
        <taxon>Ecdysozoa</taxon>
        <taxon>Arthropoda</taxon>
        <taxon>Hexapoda</taxon>
        <taxon>Insecta</taxon>
        <taxon>Pterygota</taxon>
        <taxon>Neoptera</taxon>
        <taxon>Endopterygota</taxon>
        <taxon>Hymenoptera</taxon>
        <taxon>Apocrita</taxon>
        <taxon>Aculeata</taxon>
        <taxon>Formicoidea</taxon>
        <taxon>Formicidae</taxon>
        <taxon>Dorylinae</taxon>
        <taxon>Ooceraea</taxon>
    </lineage>
</organism>
<evidence type="ECO:0000256" key="7">
    <source>
        <dbReference type="ARBA" id="ARBA00023136"/>
    </source>
</evidence>
<dbReference type="AlphaFoldDB" id="A0A3L8DG40"/>
<comment type="caution">
    <text evidence="12">The sequence shown here is derived from an EMBL/GenBank/DDBJ whole genome shotgun (WGS) entry which is preliminary data.</text>
</comment>
<evidence type="ECO:0000256" key="9">
    <source>
        <dbReference type="ARBA" id="ARBA00023224"/>
    </source>
</evidence>
<dbReference type="InterPro" id="IPR000276">
    <property type="entry name" value="GPCR_Rhodpsn"/>
</dbReference>
<dbReference type="PANTHER" id="PTHR24249:SF418">
    <property type="entry name" value="G-PROTEIN COUPLED RECEPTORS FAMILY 1 PROFILE DOMAIN-CONTAINING PROTEIN"/>
    <property type="match status" value="1"/>
</dbReference>
<keyword evidence="9" id="KW-0807">Transducer</keyword>
<feature type="domain" description="G-protein coupled receptors family 1 profile" evidence="11">
    <location>
        <begin position="59"/>
        <end position="289"/>
    </location>
</feature>
<evidence type="ECO:0000256" key="6">
    <source>
        <dbReference type="ARBA" id="ARBA00023040"/>
    </source>
</evidence>
<feature type="transmembrane region" description="Helical" evidence="10">
    <location>
        <begin position="164"/>
        <end position="183"/>
    </location>
</feature>
<keyword evidence="4 10" id="KW-0812">Transmembrane</keyword>
<evidence type="ECO:0000313" key="13">
    <source>
        <dbReference type="Proteomes" id="UP000279307"/>
    </source>
</evidence>
<evidence type="ECO:0000256" key="4">
    <source>
        <dbReference type="ARBA" id="ARBA00022692"/>
    </source>
</evidence>
<protein>
    <recommendedName>
        <fullName evidence="11">G-protein coupled receptors family 1 profile domain-containing protein</fullName>
    </recommendedName>
</protein>
<proteinExistence type="inferred from homology"/>
<feature type="transmembrane region" description="Helical" evidence="10">
    <location>
        <begin position="231"/>
        <end position="256"/>
    </location>
</feature>
<keyword evidence="7 10" id="KW-0472">Membrane</keyword>
<dbReference type="PROSITE" id="PS50262">
    <property type="entry name" value="G_PROTEIN_RECEP_F1_2"/>
    <property type="match status" value="1"/>
</dbReference>